<dbReference type="InterPro" id="IPR004147">
    <property type="entry name" value="ABC1_dom"/>
</dbReference>
<feature type="transmembrane region" description="Helical" evidence="1">
    <location>
        <begin position="21"/>
        <end position="41"/>
    </location>
</feature>
<dbReference type="InterPro" id="IPR011009">
    <property type="entry name" value="Kinase-like_dom_sf"/>
</dbReference>
<dbReference type="EMBL" id="CAJNIZ010004350">
    <property type="protein sequence ID" value="CAE7231753.1"/>
    <property type="molecule type" value="Genomic_DNA"/>
</dbReference>
<feature type="transmembrane region" description="Helical" evidence="1">
    <location>
        <begin position="79"/>
        <end position="99"/>
    </location>
</feature>
<comment type="caution">
    <text evidence="3">The sequence shown here is derived from an EMBL/GenBank/DDBJ whole genome shotgun (WGS) entry which is preliminary data.</text>
</comment>
<gene>
    <name evidence="3" type="primary">ubiB</name>
    <name evidence="3" type="ORF">SPIL2461_LOCUS3568</name>
</gene>
<evidence type="ECO:0000256" key="1">
    <source>
        <dbReference type="SAM" id="Phobius"/>
    </source>
</evidence>
<evidence type="ECO:0000313" key="3">
    <source>
        <dbReference type="EMBL" id="CAE7231753.1"/>
    </source>
</evidence>
<name>A0A812KXE1_SYMPI</name>
<keyword evidence="4" id="KW-1185">Reference proteome</keyword>
<feature type="domain" description="ABC1 atypical kinase-like" evidence="2">
    <location>
        <begin position="159"/>
        <end position="301"/>
    </location>
</feature>
<evidence type="ECO:0000259" key="2">
    <source>
        <dbReference type="Pfam" id="PF03109"/>
    </source>
</evidence>
<dbReference type="AlphaFoldDB" id="A0A812KXE1"/>
<accession>A0A812KXE1</accession>
<dbReference type="CDD" id="cd05121">
    <property type="entry name" value="ABC1_ADCK3-like"/>
    <property type="match status" value="1"/>
</dbReference>
<dbReference type="Proteomes" id="UP000649617">
    <property type="component" value="Unassembled WGS sequence"/>
</dbReference>
<keyword evidence="1" id="KW-0812">Transmembrane</keyword>
<evidence type="ECO:0000313" key="4">
    <source>
        <dbReference type="Proteomes" id="UP000649617"/>
    </source>
</evidence>
<dbReference type="PANTHER" id="PTHR43173:SF34">
    <property type="entry name" value="ABC1 ATYPICAL KINASE-LIKE DOMAIN-CONTAINING PROTEIN"/>
    <property type="match status" value="1"/>
</dbReference>
<proteinExistence type="predicted"/>
<dbReference type="SUPFAM" id="SSF56112">
    <property type="entry name" value="Protein kinase-like (PK-like)"/>
    <property type="match status" value="1"/>
</dbReference>
<dbReference type="PANTHER" id="PTHR43173">
    <property type="entry name" value="ABC1 FAMILY PROTEIN"/>
    <property type="match status" value="1"/>
</dbReference>
<sequence>MTLYIWSRLELPEQNGAAGQRISHILGTSLWVSLILVAITASFGGDFSVRLVAALIYFPAAALWLVYRSDWCKSSRRLISTWVVFIPLIFEYKLMYWWLRFASLEQVTDAYKPLHEKYAPRVLRLLVDQGGIFVKIGQMLSLLPAGVLPEAYTKQFKTLQSRVPPRPGSEVRRLVSEALGQPVESVFSRFDEVPIGSASIGQVHRARLADTGREVVVKVQYPEVSQTIESDFTNCERIVRLLDRTKMDQVRETKKHYINELDFNKEAQNLLRVRAGLCKQFPEVRVPEPLLEFCRPTVLVMT</sequence>
<keyword evidence="1" id="KW-1133">Transmembrane helix</keyword>
<feature type="transmembrane region" description="Helical" evidence="1">
    <location>
        <begin position="47"/>
        <end position="67"/>
    </location>
</feature>
<feature type="non-terminal residue" evidence="3">
    <location>
        <position position="302"/>
    </location>
</feature>
<keyword evidence="1" id="KW-0472">Membrane</keyword>
<organism evidence="3 4">
    <name type="scientific">Symbiodinium pilosum</name>
    <name type="common">Dinoflagellate</name>
    <dbReference type="NCBI Taxonomy" id="2952"/>
    <lineage>
        <taxon>Eukaryota</taxon>
        <taxon>Sar</taxon>
        <taxon>Alveolata</taxon>
        <taxon>Dinophyceae</taxon>
        <taxon>Suessiales</taxon>
        <taxon>Symbiodiniaceae</taxon>
        <taxon>Symbiodinium</taxon>
    </lineage>
</organism>
<dbReference type="InterPro" id="IPR051130">
    <property type="entry name" value="Mito_struct-func_regulator"/>
</dbReference>
<dbReference type="Pfam" id="PF03109">
    <property type="entry name" value="ABC1"/>
    <property type="match status" value="1"/>
</dbReference>
<protein>
    <submittedName>
        <fullName evidence="3">UbiB protein</fullName>
    </submittedName>
</protein>
<dbReference type="OrthoDB" id="427480at2759"/>
<reference evidence="3" key="1">
    <citation type="submission" date="2021-02" db="EMBL/GenBank/DDBJ databases">
        <authorList>
            <person name="Dougan E. K."/>
            <person name="Rhodes N."/>
            <person name="Thang M."/>
            <person name="Chan C."/>
        </authorList>
    </citation>
    <scope>NUCLEOTIDE SEQUENCE</scope>
</reference>